<dbReference type="Gene3D" id="1.10.10.60">
    <property type="entry name" value="Homeodomain-like"/>
    <property type="match status" value="1"/>
</dbReference>
<name>A0A1Q3FAY7_CULTA</name>
<dbReference type="Pfam" id="PF05225">
    <property type="entry name" value="HTH_psq"/>
    <property type="match status" value="1"/>
</dbReference>
<feature type="domain" description="HTH psq-type" evidence="4">
    <location>
        <begin position="47"/>
        <end position="86"/>
    </location>
</feature>
<feature type="compositionally biased region" description="Polar residues" evidence="2">
    <location>
        <begin position="1"/>
        <end position="12"/>
    </location>
</feature>
<organism evidence="5">
    <name type="scientific">Culex tarsalis</name>
    <name type="common">Encephalitis mosquito</name>
    <dbReference type="NCBI Taxonomy" id="7177"/>
    <lineage>
        <taxon>Eukaryota</taxon>
        <taxon>Metazoa</taxon>
        <taxon>Ecdysozoa</taxon>
        <taxon>Arthropoda</taxon>
        <taxon>Hexapoda</taxon>
        <taxon>Insecta</taxon>
        <taxon>Pterygota</taxon>
        <taxon>Neoptera</taxon>
        <taxon>Endopterygota</taxon>
        <taxon>Diptera</taxon>
        <taxon>Nematocera</taxon>
        <taxon>Culicoidea</taxon>
        <taxon>Culicidae</taxon>
        <taxon>Culicinae</taxon>
        <taxon>Culicini</taxon>
        <taxon>Culex</taxon>
        <taxon>Culex</taxon>
    </lineage>
</organism>
<dbReference type="InterPro" id="IPR007889">
    <property type="entry name" value="HTH_Psq"/>
</dbReference>
<dbReference type="GO" id="GO:0005634">
    <property type="term" value="C:nucleus"/>
    <property type="evidence" value="ECO:0007669"/>
    <property type="project" value="UniProtKB-SubCell"/>
</dbReference>
<feature type="domain" description="DDE-1" evidence="3">
    <location>
        <begin position="230"/>
        <end position="353"/>
    </location>
</feature>
<dbReference type="Pfam" id="PF03184">
    <property type="entry name" value="DDE_1"/>
    <property type="match status" value="1"/>
</dbReference>
<reference evidence="5" key="1">
    <citation type="submission" date="2017-01" db="EMBL/GenBank/DDBJ databases">
        <title>A deep insight into the sialotranscriptome of adult male and female Cluex tarsalis mosquitoes.</title>
        <authorList>
            <person name="Ribeiro J.M."/>
            <person name="Moreira F."/>
            <person name="Bernard K.A."/>
            <person name="Calvo E."/>
        </authorList>
    </citation>
    <scope>NUCLEOTIDE SEQUENCE</scope>
    <source>
        <strain evidence="5">Kern County</strain>
        <tissue evidence="5">Salivary glands</tissue>
    </source>
</reference>
<dbReference type="InterPro" id="IPR004875">
    <property type="entry name" value="DDE_SF_endonuclease_dom"/>
</dbReference>
<proteinExistence type="predicted"/>
<comment type="subcellular location">
    <subcellularLocation>
        <location evidence="1">Nucleus</location>
    </subcellularLocation>
</comment>
<feature type="region of interest" description="Disordered" evidence="2">
    <location>
        <begin position="1"/>
        <end position="45"/>
    </location>
</feature>
<evidence type="ECO:0000256" key="1">
    <source>
        <dbReference type="ARBA" id="ARBA00004123"/>
    </source>
</evidence>
<evidence type="ECO:0000259" key="4">
    <source>
        <dbReference type="Pfam" id="PF05225"/>
    </source>
</evidence>
<protein>
    <submittedName>
        <fullName evidence="5">Putative mariner-4 hm</fullName>
    </submittedName>
</protein>
<dbReference type="SUPFAM" id="SSF46689">
    <property type="entry name" value="Homeodomain-like"/>
    <property type="match status" value="1"/>
</dbReference>
<accession>A0A1Q3FAY7</accession>
<dbReference type="AlphaFoldDB" id="A0A1Q3FAY7"/>
<evidence type="ECO:0000256" key="2">
    <source>
        <dbReference type="SAM" id="MobiDB-lite"/>
    </source>
</evidence>
<dbReference type="GO" id="GO:0003677">
    <property type="term" value="F:DNA binding"/>
    <property type="evidence" value="ECO:0007669"/>
    <property type="project" value="InterPro"/>
</dbReference>
<dbReference type="InterPro" id="IPR009057">
    <property type="entry name" value="Homeodomain-like_sf"/>
</dbReference>
<evidence type="ECO:0000313" key="5">
    <source>
        <dbReference type="EMBL" id="JAV24755.1"/>
    </source>
</evidence>
<evidence type="ECO:0000259" key="3">
    <source>
        <dbReference type="Pfam" id="PF03184"/>
    </source>
</evidence>
<dbReference type="EMBL" id="GFDL01010290">
    <property type="protein sequence ID" value="JAV24755.1"/>
    <property type="molecule type" value="Transcribed_RNA"/>
</dbReference>
<sequence>MFAGSDCSQNLETDNDDSTEISVDPGDDSSNGEGQTKKRKHTRDQYTQEQLQLAIEAVKNGSTVYNACKLYGVPRPTLQYRLKKNITDLEVKLGAKCYLNKSQELSMVGPLQALADAGFTITHKLIKTFVMEYVKANIDQFPSGSPFPAEIPGKSWLVNFHKRHPDLAKRMTENWAHYGSASVTLERVPVWFGCVTRYLEKLDLKTVIQNREQVFTLDDVQLSRGKHDATFTCLFGANACGNLIPPLILYPDEIKIPTEKRQLELKYAVAQQDNELTAGNALFQWLSKVFQPWLIGENIPRPVILFIDGHRHQMGYRSSHFCQQHQIVPVSLLPRNNNMLRPLNVKLFETIRKLWPDEMKSPDNHIFTSMDPLLKPILDKLTDTKNIIRDGFYQSKLYPWNPDGHSAKCAKPQPDVVPKVRKNAAKPAPRPTVDPTMLVLFRKMLESRLSEQLLGEFHAQRHNAEWQGSVEQTCVFQMWRNLMNEIDAAEPEQEADHNWACLNGDTVQEEDEFCFHPEMVTVKQEDTGECSTL</sequence>